<protein>
    <submittedName>
        <fullName evidence="6">DNA-binding transcriptional LysR family regulator</fullName>
    </submittedName>
</protein>
<dbReference type="PROSITE" id="PS50931">
    <property type="entry name" value="HTH_LYSR"/>
    <property type="match status" value="1"/>
</dbReference>
<dbReference type="InterPro" id="IPR036390">
    <property type="entry name" value="WH_DNA-bd_sf"/>
</dbReference>
<dbReference type="Gene3D" id="1.10.10.10">
    <property type="entry name" value="Winged helix-like DNA-binding domain superfamily/Winged helix DNA-binding domain"/>
    <property type="match status" value="1"/>
</dbReference>
<gene>
    <name evidence="6" type="ORF">FB557_0484</name>
</gene>
<name>A0A560WH84_9MICO</name>
<comment type="caution">
    <text evidence="6">The sequence shown here is derived from an EMBL/GenBank/DDBJ whole genome shotgun (WGS) entry which is preliminary data.</text>
</comment>
<accession>A0A560WH84</accession>
<reference evidence="6 7" key="1">
    <citation type="submission" date="2019-06" db="EMBL/GenBank/DDBJ databases">
        <title>Sequencing the genomes of 1000 actinobacteria strains.</title>
        <authorList>
            <person name="Klenk H.-P."/>
        </authorList>
    </citation>
    <scope>NUCLEOTIDE SEQUENCE [LARGE SCALE GENOMIC DNA]</scope>
    <source>
        <strain evidence="6 7">DSM 18935</strain>
    </source>
</reference>
<dbReference type="Proteomes" id="UP000315628">
    <property type="component" value="Unassembled WGS sequence"/>
</dbReference>
<feature type="domain" description="HTH lysR-type" evidence="5">
    <location>
        <begin position="2"/>
        <end position="59"/>
    </location>
</feature>
<dbReference type="Pfam" id="PF00126">
    <property type="entry name" value="HTH_1"/>
    <property type="match status" value="1"/>
</dbReference>
<evidence type="ECO:0000256" key="3">
    <source>
        <dbReference type="ARBA" id="ARBA00023125"/>
    </source>
</evidence>
<dbReference type="GO" id="GO:0032993">
    <property type="term" value="C:protein-DNA complex"/>
    <property type="evidence" value="ECO:0007669"/>
    <property type="project" value="TreeGrafter"/>
</dbReference>
<dbReference type="InterPro" id="IPR000847">
    <property type="entry name" value="LysR_HTH_N"/>
</dbReference>
<organism evidence="6 7">
    <name type="scientific">Marihabitans asiaticum</name>
    <dbReference type="NCBI Taxonomy" id="415218"/>
    <lineage>
        <taxon>Bacteria</taxon>
        <taxon>Bacillati</taxon>
        <taxon>Actinomycetota</taxon>
        <taxon>Actinomycetes</taxon>
        <taxon>Micrococcales</taxon>
        <taxon>Intrasporangiaceae</taxon>
        <taxon>Marihabitans</taxon>
    </lineage>
</organism>
<dbReference type="Pfam" id="PF03466">
    <property type="entry name" value="LysR_substrate"/>
    <property type="match status" value="1"/>
</dbReference>
<proteinExistence type="inferred from homology"/>
<dbReference type="GO" id="GO:0003700">
    <property type="term" value="F:DNA-binding transcription factor activity"/>
    <property type="evidence" value="ECO:0007669"/>
    <property type="project" value="InterPro"/>
</dbReference>
<dbReference type="CDD" id="cd08423">
    <property type="entry name" value="PBP2_LTTR_like_6"/>
    <property type="match status" value="1"/>
</dbReference>
<dbReference type="InterPro" id="IPR036388">
    <property type="entry name" value="WH-like_DNA-bd_sf"/>
</dbReference>
<dbReference type="AlphaFoldDB" id="A0A560WH84"/>
<evidence type="ECO:0000256" key="2">
    <source>
        <dbReference type="ARBA" id="ARBA00023015"/>
    </source>
</evidence>
<keyword evidence="2" id="KW-0805">Transcription regulation</keyword>
<evidence type="ECO:0000313" key="7">
    <source>
        <dbReference type="Proteomes" id="UP000315628"/>
    </source>
</evidence>
<dbReference type="Gene3D" id="3.40.190.10">
    <property type="entry name" value="Periplasmic binding protein-like II"/>
    <property type="match status" value="2"/>
</dbReference>
<comment type="similarity">
    <text evidence="1">Belongs to the LysR transcriptional regulatory family.</text>
</comment>
<dbReference type="EMBL" id="VIUW01000001">
    <property type="protein sequence ID" value="TWD16938.1"/>
    <property type="molecule type" value="Genomic_DNA"/>
</dbReference>
<dbReference type="GO" id="GO:0003677">
    <property type="term" value="F:DNA binding"/>
    <property type="evidence" value="ECO:0007669"/>
    <property type="project" value="UniProtKB-KW"/>
</dbReference>
<dbReference type="SUPFAM" id="SSF46785">
    <property type="entry name" value="Winged helix' DNA-binding domain"/>
    <property type="match status" value="1"/>
</dbReference>
<keyword evidence="4" id="KW-0804">Transcription</keyword>
<dbReference type="RefSeq" id="WP_144855289.1">
    <property type="nucleotide sequence ID" value="NZ_BAAAYT010000002.1"/>
</dbReference>
<dbReference type="OrthoDB" id="4131546at2"/>
<keyword evidence="3 6" id="KW-0238">DNA-binding</keyword>
<evidence type="ECO:0000313" key="6">
    <source>
        <dbReference type="EMBL" id="TWD16938.1"/>
    </source>
</evidence>
<sequence>MFTPEHLVSLKAVVEEGTLLAAADRLGLTPSAVSQQLARLQREVGQPVLVRQGRGLRPTDAAAVLVGMAEEIERLDESTRAELERLDQDVAGPLTWASFPTGLVGLLAPATRLLAERHADLSLTFHELDPDLSLEPLRRGEIDVALVHDWTDRHLALPDGVVSEVLGTDEVELVARADHDLVIGAKGVEPESLDGRTWIDDTPGVFSDWLITALRERGYGYRIAAHVDHYPGKLALVAAGVGVALVPKLGRPELPPEVVALPLRRSPTRRIIMVHREASHRRPAIEAALAAVREVWAELEAKG</sequence>
<evidence type="ECO:0000256" key="1">
    <source>
        <dbReference type="ARBA" id="ARBA00009437"/>
    </source>
</evidence>
<evidence type="ECO:0000259" key="5">
    <source>
        <dbReference type="PROSITE" id="PS50931"/>
    </source>
</evidence>
<keyword evidence="7" id="KW-1185">Reference proteome</keyword>
<evidence type="ECO:0000256" key="4">
    <source>
        <dbReference type="ARBA" id="ARBA00023163"/>
    </source>
</evidence>
<dbReference type="PANTHER" id="PTHR30346:SF29">
    <property type="entry name" value="LYSR SUBSTRATE-BINDING"/>
    <property type="match status" value="1"/>
</dbReference>
<dbReference type="SUPFAM" id="SSF53850">
    <property type="entry name" value="Periplasmic binding protein-like II"/>
    <property type="match status" value="1"/>
</dbReference>
<dbReference type="InterPro" id="IPR005119">
    <property type="entry name" value="LysR_subst-bd"/>
</dbReference>
<dbReference type="PANTHER" id="PTHR30346">
    <property type="entry name" value="TRANSCRIPTIONAL DUAL REGULATOR HCAR-RELATED"/>
    <property type="match status" value="1"/>
</dbReference>